<keyword evidence="4 6" id="KW-1133">Transmembrane helix</keyword>
<evidence type="ECO:0000256" key="3">
    <source>
        <dbReference type="ARBA" id="ARBA00022692"/>
    </source>
</evidence>
<feature type="transmembrane region" description="Helical" evidence="6">
    <location>
        <begin position="38"/>
        <end position="59"/>
    </location>
</feature>
<dbReference type="EMBL" id="JBHMQT010000032">
    <property type="protein sequence ID" value="MFC0863436.1"/>
    <property type="molecule type" value="Genomic_DNA"/>
</dbReference>
<keyword evidence="5 6" id="KW-0472">Membrane</keyword>
<protein>
    <submittedName>
        <fullName evidence="7">Polysaccharide biosynthesis C-terminal domain-containing protein</fullName>
    </submittedName>
</protein>
<evidence type="ECO:0000256" key="5">
    <source>
        <dbReference type="ARBA" id="ARBA00023136"/>
    </source>
</evidence>
<reference evidence="7 8" key="1">
    <citation type="submission" date="2024-09" db="EMBL/GenBank/DDBJ databases">
        <authorList>
            <person name="Sun Q."/>
            <person name="Mori K."/>
        </authorList>
    </citation>
    <scope>NUCLEOTIDE SEQUENCE [LARGE SCALE GENOMIC DNA]</scope>
    <source>
        <strain evidence="7 8">TBRC 1851</strain>
    </source>
</reference>
<evidence type="ECO:0000313" key="7">
    <source>
        <dbReference type="EMBL" id="MFC0863436.1"/>
    </source>
</evidence>
<dbReference type="InterPro" id="IPR002797">
    <property type="entry name" value="Polysacc_synth"/>
</dbReference>
<evidence type="ECO:0000256" key="1">
    <source>
        <dbReference type="ARBA" id="ARBA00004651"/>
    </source>
</evidence>
<dbReference type="Pfam" id="PF01943">
    <property type="entry name" value="Polysacc_synt"/>
    <property type="match status" value="1"/>
</dbReference>
<keyword evidence="3 6" id="KW-0812">Transmembrane</keyword>
<feature type="transmembrane region" description="Helical" evidence="6">
    <location>
        <begin position="80"/>
        <end position="102"/>
    </location>
</feature>
<feature type="transmembrane region" description="Helical" evidence="6">
    <location>
        <begin position="168"/>
        <end position="189"/>
    </location>
</feature>
<comment type="subcellular location">
    <subcellularLocation>
        <location evidence="1">Cell membrane</location>
        <topology evidence="1">Multi-pass membrane protein</topology>
    </subcellularLocation>
</comment>
<sequence>MSSSLTAVAGILASRVLRLALGAVTGVLIARTLQPEGRGVYSVIATTAGAAIVVGHLSLEKSQIAFWPDFSRHRPLITNALVLGMSLGTFAALATAGFVMVNDLPGTFPLWATALLVIPFGSASVNFTAILLLRSQRKAVNQATVIASMVQCLPILALAAAGHVTITSVVICWAASTVVPFFISLRALWPISPRCERSLVRRQVSLSGRYHVGLVAYNFLLSADIFLLSAMDSAATVGLYTVAVTITSLARIPADSITQVVLPRQAVSGALEAERVTAHTLRLTLLISTVFLGLVAAASPWLIPLVYGEAFATSVAPLLVLAPGAVALTLVRPVEQYLVRLGRPITMTAISCGALAVNLLLNLVAIPRWGAVGAALASTVAYTLLASLEAAWFLRSARMSASELVPRLADLRRAPVSAAYSDEETPRADSAPQQVP</sequence>
<evidence type="ECO:0000256" key="4">
    <source>
        <dbReference type="ARBA" id="ARBA00022989"/>
    </source>
</evidence>
<comment type="caution">
    <text evidence="7">The sequence shown here is derived from an EMBL/GenBank/DDBJ whole genome shotgun (WGS) entry which is preliminary data.</text>
</comment>
<evidence type="ECO:0000256" key="6">
    <source>
        <dbReference type="SAM" id="Phobius"/>
    </source>
</evidence>
<name>A0ABV6U8F8_9ACTN</name>
<evidence type="ECO:0000313" key="8">
    <source>
        <dbReference type="Proteomes" id="UP001589870"/>
    </source>
</evidence>
<keyword evidence="8" id="KW-1185">Reference proteome</keyword>
<gene>
    <name evidence="7" type="ORF">ACFHYQ_14140</name>
</gene>
<dbReference type="PANTHER" id="PTHR30250:SF11">
    <property type="entry name" value="O-ANTIGEN TRANSPORTER-RELATED"/>
    <property type="match status" value="1"/>
</dbReference>
<proteinExistence type="predicted"/>
<feature type="transmembrane region" description="Helical" evidence="6">
    <location>
        <begin position="210"/>
        <end position="231"/>
    </location>
</feature>
<dbReference type="PANTHER" id="PTHR30250">
    <property type="entry name" value="PST FAMILY PREDICTED COLANIC ACID TRANSPORTER"/>
    <property type="match status" value="1"/>
</dbReference>
<feature type="transmembrane region" description="Helical" evidence="6">
    <location>
        <begin position="108"/>
        <end position="133"/>
    </location>
</feature>
<accession>A0ABV6U8F8</accession>
<dbReference type="RefSeq" id="WP_394301585.1">
    <property type="nucleotide sequence ID" value="NZ_JBHMQT010000032.1"/>
</dbReference>
<feature type="transmembrane region" description="Helical" evidence="6">
    <location>
        <begin position="315"/>
        <end position="334"/>
    </location>
</feature>
<evidence type="ECO:0000256" key="2">
    <source>
        <dbReference type="ARBA" id="ARBA00022475"/>
    </source>
</evidence>
<organism evidence="7 8">
    <name type="scientific">Sphaerimonospora cavernae</name>
    <dbReference type="NCBI Taxonomy" id="1740611"/>
    <lineage>
        <taxon>Bacteria</taxon>
        <taxon>Bacillati</taxon>
        <taxon>Actinomycetota</taxon>
        <taxon>Actinomycetes</taxon>
        <taxon>Streptosporangiales</taxon>
        <taxon>Streptosporangiaceae</taxon>
        <taxon>Sphaerimonospora</taxon>
    </lineage>
</organism>
<feature type="transmembrane region" description="Helical" evidence="6">
    <location>
        <begin position="283"/>
        <end position="303"/>
    </location>
</feature>
<keyword evidence="2" id="KW-1003">Cell membrane</keyword>
<dbReference type="InterPro" id="IPR050833">
    <property type="entry name" value="Poly_Biosynth_Transport"/>
</dbReference>
<dbReference type="Proteomes" id="UP001589870">
    <property type="component" value="Unassembled WGS sequence"/>
</dbReference>
<feature type="transmembrane region" description="Helical" evidence="6">
    <location>
        <begin position="145"/>
        <end position="162"/>
    </location>
</feature>
<feature type="transmembrane region" description="Helical" evidence="6">
    <location>
        <begin position="346"/>
        <end position="366"/>
    </location>
</feature>
<feature type="transmembrane region" description="Helical" evidence="6">
    <location>
        <begin position="237"/>
        <end position="254"/>
    </location>
</feature>
<feature type="transmembrane region" description="Helical" evidence="6">
    <location>
        <begin position="372"/>
        <end position="394"/>
    </location>
</feature>